<keyword evidence="1" id="KW-0472">Membrane</keyword>
<feature type="transmembrane region" description="Helical" evidence="1">
    <location>
        <begin position="52"/>
        <end position="72"/>
    </location>
</feature>
<keyword evidence="1" id="KW-0812">Transmembrane</keyword>
<protein>
    <recommendedName>
        <fullName evidence="4">Exosortase F-associated protein</fullName>
    </recommendedName>
</protein>
<sequence length="152" mass="18060">MKANQIIKIIIVLLIVYCVLAIVRSSNLLYIAYTDDYFYNFKFEPSLLIQKYPIYINANYTYTYIIGIILSISFKWLLDVDWKAFVIAIILGLTCFRLLDSSIRPLFGLFQNIRLNIIFHLVTFIVLLFLMLFLFKRIKFLMFQNENDKQIS</sequence>
<feature type="transmembrane region" description="Helical" evidence="1">
    <location>
        <begin position="115"/>
        <end position="135"/>
    </location>
</feature>
<evidence type="ECO:0000313" key="2">
    <source>
        <dbReference type="EMBL" id="UOX34449.1"/>
    </source>
</evidence>
<feature type="transmembrane region" description="Helical" evidence="1">
    <location>
        <begin position="84"/>
        <end position="103"/>
    </location>
</feature>
<gene>
    <name evidence="2" type="ORF">LXD69_02815</name>
</gene>
<keyword evidence="1" id="KW-1133">Transmembrane helix</keyword>
<evidence type="ECO:0008006" key="4">
    <source>
        <dbReference type="Google" id="ProtNLM"/>
    </source>
</evidence>
<evidence type="ECO:0000313" key="3">
    <source>
        <dbReference type="Proteomes" id="UP000830454"/>
    </source>
</evidence>
<proteinExistence type="predicted"/>
<organism evidence="2 3">
    <name type="scientific">Flavobacterium sediminilitoris</name>
    <dbReference type="NCBI Taxonomy" id="2024526"/>
    <lineage>
        <taxon>Bacteria</taxon>
        <taxon>Pseudomonadati</taxon>
        <taxon>Bacteroidota</taxon>
        <taxon>Flavobacteriia</taxon>
        <taxon>Flavobacteriales</taxon>
        <taxon>Flavobacteriaceae</taxon>
        <taxon>Flavobacterium</taxon>
    </lineage>
</organism>
<reference evidence="2" key="2">
    <citation type="submission" date="2022-04" db="EMBL/GenBank/DDBJ databases">
        <title>Complete Genome Sequence of Flavobacterium sediminilitoris YSM-43, Isolated from a Tidal Sediment.</title>
        <authorList>
            <person name="Lee P.A."/>
        </authorList>
    </citation>
    <scope>NUCLEOTIDE SEQUENCE</scope>
    <source>
        <strain evidence="2">YSM-43</strain>
    </source>
</reference>
<keyword evidence="3" id="KW-1185">Reference proteome</keyword>
<accession>A0ABY4HSE3</accession>
<name>A0ABY4HSE3_9FLAO</name>
<dbReference type="RefSeq" id="WP_246917393.1">
    <property type="nucleotide sequence ID" value="NZ_CP090145.1"/>
</dbReference>
<feature type="transmembrane region" description="Helical" evidence="1">
    <location>
        <begin position="9"/>
        <end position="32"/>
    </location>
</feature>
<dbReference type="Proteomes" id="UP000830454">
    <property type="component" value="Chromosome"/>
</dbReference>
<reference evidence="2" key="1">
    <citation type="submission" date="2021-12" db="EMBL/GenBank/DDBJ databases">
        <authorList>
            <person name="Cha I.-T."/>
            <person name="Lee K.-E."/>
            <person name="Park S.-J."/>
        </authorList>
    </citation>
    <scope>NUCLEOTIDE SEQUENCE</scope>
    <source>
        <strain evidence="2">YSM-43</strain>
    </source>
</reference>
<dbReference type="EMBL" id="CP090145">
    <property type="protein sequence ID" value="UOX34449.1"/>
    <property type="molecule type" value="Genomic_DNA"/>
</dbReference>
<evidence type="ECO:0000256" key="1">
    <source>
        <dbReference type="SAM" id="Phobius"/>
    </source>
</evidence>